<comment type="caution">
    <text evidence="1">The sequence shown here is derived from an EMBL/GenBank/DDBJ whole genome shotgun (WGS) entry which is preliminary data.</text>
</comment>
<name>A0A498LN32_LABRO</name>
<dbReference type="EMBL" id="QBIY01013328">
    <property type="protein sequence ID" value="RXN08174.1"/>
    <property type="molecule type" value="Genomic_DNA"/>
</dbReference>
<evidence type="ECO:0000313" key="1">
    <source>
        <dbReference type="EMBL" id="RXN08174.1"/>
    </source>
</evidence>
<organism evidence="1 3">
    <name type="scientific">Labeo rohita</name>
    <name type="common">Indian major carp</name>
    <name type="synonym">Cyprinus rohita</name>
    <dbReference type="NCBI Taxonomy" id="84645"/>
    <lineage>
        <taxon>Eukaryota</taxon>
        <taxon>Metazoa</taxon>
        <taxon>Chordata</taxon>
        <taxon>Craniata</taxon>
        <taxon>Vertebrata</taxon>
        <taxon>Euteleostomi</taxon>
        <taxon>Actinopterygii</taxon>
        <taxon>Neopterygii</taxon>
        <taxon>Teleostei</taxon>
        <taxon>Ostariophysi</taxon>
        <taxon>Cypriniformes</taxon>
        <taxon>Cyprinidae</taxon>
        <taxon>Labeoninae</taxon>
        <taxon>Labeonini</taxon>
        <taxon>Labeo</taxon>
    </lineage>
</organism>
<dbReference type="Proteomes" id="UP000290572">
    <property type="component" value="Unassembled WGS sequence"/>
</dbReference>
<proteinExistence type="predicted"/>
<dbReference type="EMBL" id="QBIY01012911">
    <property type="protein sequence ID" value="RXN14251.1"/>
    <property type="molecule type" value="Genomic_DNA"/>
</dbReference>
<keyword evidence="3" id="KW-1185">Reference proteome</keyword>
<sequence length="94" mass="9490">MQGARLQVTTSGTAASLTAPQYLVLSQSTISPIDSTALAGNQTVKANDTMATNVYVGPANTTTAPAGTGVQTQASALNVLVPVAIATGLLQRWC</sequence>
<accession>A0A498LN32</accession>
<protein>
    <submittedName>
        <fullName evidence="1">Uncharacterized protein</fullName>
    </submittedName>
</protein>
<reference evidence="1 3" key="1">
    <citation type="submission" date="2018-03" db="EMBL/GenBank/DDBJ databases">
        <title>Draft genome sequence of Rohu Carp (Labeo rohita).</title>
        <authorList>
            <person name="Das P."/>
            <person name="Kushwaha B."/>
            <person name="Joshi C.G."/>
            <person name="Kumar D."/>
            <person name="Nagpure N.S."/>
            <person name="Sahoo L."/>
            <person name="Das S.P."/>
            <person name="Bit A."/>
            <person name="Patnaik S."/>
            <person name="Meher P.K."/>
            <person name="Jayasankar P."/>
            <person name="Koringa P.G."/>
            <person name="Patel N.V."/>
            <person name="Hinsu A.T."/>
            <person name="Kumar R."/>
            <person name="Pandey M."/>
            <person name="Agarwal S."/>
            <person name="Srivastava S."/>
            <person name="Singh M."/>
            <person name="Iquebal M.A."/>
            <person name="Jaiswal S."/>
            <person name="Angadi U.B."/>
            <person name="Kumar N."/>
            <person name="Raza M."/>
            <person name="Shah T.M."/>
            <person name="Rai A."/>
            <person name="Jena J.K."/>
        </authorList>
    </citation>
    <scope>NUCLEOTIDE SEQUENCE [LARGE SCALE GENOMIC DNA]</scope>
    <source>
        <strain evidence="1">DASCIFA01</strain>
        <tissue evidence="1">Testis</tissue>
    </source>
</reference>
<dbReference type="AlphaFoldDB" id="A0A498LN32"/>
<gene>
    <name evidence="2" type="ORF">ROHU_028819</name>
    <name evidence="1" type="ORF">ROHU_031933</name>
</gene>
<evidence type="ECO:0000313" key="3">
    <source>
        <dbReference type="Proteomes" id="UP000290572"/>
    </source>
</evidence>
<evidence type="ECO:0000313" key="2">
    <source>
        <dbReference type="EMBL" id="RXN14251.1"/>
    </source>
</evidence>